<evidence type="ECO:0000256" key="2">
    <source>
        <dbReference type="ARBA" id="ARBA00006464"/>
    </source>
</evidence>
<evidence type="ECO:0000313" key="10">
    <source>
        <dbReference type="Proteomes" id="UP000215896"/>
    </source>
</evidence>
<dbReference type="NCBIfam" id="TIGR03025">
    <property type="entry name" value="EPS_sugtrans"/>
    <property type="match status" value="1"/>
</dbReference>
<dbReference type="GO" id="GO:0016020">
    <property type="term" value="C:membrane"/>
    <property type="evidence" value="ECO:0007669"/>
    <property type="project" value="UniProtKB-SubCell"/>
</dbReference>
<proteinExistence type="inferred from homology"/>
<evidence type="ECO:0000259" key="8">
    <source>
        <dbReference type="Pfam" id="PF02397"/>
    </source>
</evidence>
<reference evidence="9 10" key="1">
    <citation type="submission" date="2017-07" db="EMBL/GenBank/DDBJ databases">
        <title>Draft whole genome sequences of clinical Proprionibacteriaceae strains.</title>
        <authorList>
            <person name="Bernier A.-M."/>
            <person name="Bernard K."/>
            <person name="Domingo M.-C."/>
        </authorList>
    </citation>
    <scope>NUCLEOTIDE SEQUENCE [LARGE SCALE GENOMIC DNA]</scope>
    <source>
        <strain evidence="9 10">NML 030167</strain>
    </source>
</reference>
<keyword evidence="10" id="KW-1185">Reference proteome</keyword>
<dbReference type="PANTHER" id="PTHR30576:SF10">
    <property type="entry name" value="SLL5057 PROTEIN"/>
    <property type="match status" value="1"/>
</dbReference>
<evidence type="ECO:0000256" key="7">
    <source>
        <dbReference type="SAM" id="Phobius"/>
    </source>
</evidence>
<name>A0A255FYD7_9ACTN</name>
<evidence type="ECO:0000256" key="1">
    <source>
        <dbReference type="ARBA" id="ARBA00004141"/>
    </source>
</evidence>
<dbReference type="Pfam" id="PF02397">
    <property type="entry name" value="Bac_transf"/>
    <property type="match status" value="1"/>
</dbReference>
<keyword evidence="3 9" id="KW-0808">Transferase</keyword>
<dbReference type="RefSeq" id="WP_094406903.1">
    <property type="nucleotide sequence ID" value="NZ_NMVO01000018.1"/>
</dbReference>
<evidence type="ECO:0000313" key="9">
    <source>
        <dbReference type="EMBL" id="OYO08697.1"/>
    </source>
</evidence>
<evidence type="ECO:0000256" key="5">
    <source>
        <dbReference type="ARBA" id="ARBA00022989"/>
    </source>
</evidence>
<feature type="transmembrane region" description="Helical" evidence="7">
    <location>
        <begin position="102"/>
        <end position="121"/>
    </location>
</feature>
<evidence type="ECO:0000256" key="6">
    <source>
        <dbReference type="ARBA" id="ARBA00023136"/>
    </source>
</evidence>
<dbReference type="GO" id="GO:0016780">
    <property type="term" value="F:phosphotransferase activity, for other substituted phosphate groups"/>
    <property type="evidence" value="ECO:0007669"/>
    <property type="project" value="TreeGrafter"/>
</dbReference>
<dbReference type="AlphaFoldDB" id="A0A255FYD7"/>
<feature type="domain" description="Bacterial sugar transferase" evidence="8">
    <location>
        <begin position="294"/>
        <end position="481"/>
    </location>
</feature>
<sequence>MGVCARVVTQELAFACRELQPKSWLFRYRRGLLVGDLVVVISSTFGAQAVRDVLVGSFGASLTEHLIMSSAICIAWMAGLVFFETRSQGTIAGRTVLELRQIVITTLVVFGAFAIWCTISGSRIGRGYLMVALPVGTTLLVATRLSWRAWLRRQRAAGSHQYRVLLAGNPATVAKVADELRRSPEAGYRIVGSWTPEDAVQTGTGPTMTTALDSVVEAAERRSADTVIVTGSDDLTHEQIQRLSWLLDDARLDLAVAPSLTDVAGDRLHMTPVAGLPLIHLETPRLHGRQAILKRAFDIVGSLLLLTLLSVPMLVIALLVKLTSRGPVLYHQERIGFNGTPFKMTKFRTMRQGADAELAALLAARGDETTPLFKLRDDPRITRVGRVLRKYSLDEFPQLFNVLRGEMSLVGPRPQVAAEVALYEDQALRRLIVQPGMTGLWQVSGRSTLSWEDALRLDLFYVRNWSLLADLVILLRTFRAVALPGESAH</sequence>
<protein>
    <submittedName>
        <fullName evidence="9">Polyprenyl glycosylphosphotransferase</fullName>
    </submittedName>
</protein>
<feature type="transmembrane region" description="Helical" evidence="7">
    <location>
        <begin position="127"/>
        <end position="147"/>
    </location>
</feature>
<dbReference type="InterPro" id="IPR017475">
    <property type="entry name" value="EPS_sugar_tfrase"/>
</dbReference>
<organism evidence="9 10">
    <name type="scientific">Enemella evansiae</name>
    <dbReference type="NCBI Taxonomy" id="2016499"/>
    <lineage>
        <taxon>Bacteria</taxon>
        <taxon>Bacillati</taxon>
        <taxon>Actinomycetota</taxon>
        <taxon>Actinomycetes</taxon>
        <taxon>Propionibacteriales</taxon>
        <taxon>Propionibacteriaceae</taxon>
        <taxon>Enemella</taxon>
    </lineage>
</organism>
<comment type="caution">
    <text evidence="9">The sequence shown here is derived from an EMBL/GenBank/DDBJ whole genome shotgun (WGS) entry which is preliminary data.</text>
</comment>
<feature type="transmembrane region" description="Helical" evidence="7">
    <location>
        <begin position="31"/>
        <end position="50"/>
    </location>
</feature>
<dbReference type="EMBL" id="NMVO01000018">
    <property type="protein sequence ID" value="OYO08697.1"/>
    <property type="molecule type" value="Genomic_DNA"/>
</dbReference>
<comment type="similarity">
    <text evidence="2">Belongs to the bacterial sugar transferase family.</text>
</comment>
<comment type="subcellular location">
    <subcellularLocation>
        <location evidence="1">Membrane</location>
        <topology evidence="1">Multi-pass membrane protein</topology>
    </subcellularLocation>
</comment>
<keyword evidence="5 7" id="KW-1133">Transmembrane helix</keyword>
<evidence type="ECO:0000256" key="3">
    <source>
        <dbReference type="ARBA" id="ARBA00022679"/>
    </source>
</evidence>
<accession>A0A255FYD7</accession>
<dbReference type="Pfam" id="PF13727">
    <property type="entry name" value="CoA_binding_3"/>
    <property type="match status" value="1"/>
</dbReference>
<keyword evidence="6 7" id="KW-0472">Membrane</keyword>
<dbReference type="InterPro" id="IPR003362">
    <property type="entry name" value="Bact_transf"/>
</dbReference>
<evidence type="ECO:0000256" key="4">
    <source>
        <dbReference type="ARBA" id="ARBA00022692"/>
    </source>
</evidence>
<feature type="transmembrane region" description="Helical" evidence="7">
    <location>
        <begin position="299"/>
        <end position="320"/>
    </location>
</feature>
<keyword evidence="4 7" id="KW-0812">Transmembrane</keyword>
<gene>
    <name evidence="9" type="ORF">CGZ94_19490</name>
</gene>
<dbReference type="PANTHER" id="PTHR30576">
    <property type="entry name" value="COLANIC BIOSYNTHESIS UDP-GLUCOSE LIPID CARRIER TRANSFERASE"/>
    <property type="match status" value="1"/>
</dbReference>
<dbReference type="OrthoDB" id="9808602at2"/>
<feature type="transmembrane region" description="Helical" evidence="7">
    <location>
        <begin position="62"/>
        <end position="82"/>
    </location>
</feature>
<dbReference type="Proteomes" id="UP000215896">
    <property type="component" value="Unassembled WGS sequence"/>
</dbReference>